<sequence length="168" mass="17968">MGRASFPPMRVHLGSDHAGFQLKVSLITWLTEHGHTPVDHGPATYDPDDDYPPYVLAAATATASEPDAFGIVLGGSGNGEVICANKVSGVRAALVWSTETARLARLHNDANVISLGARMHTVPEAVSFVEVFLRTPFSAEQRHVRRIGMISSYERTGVVQVPSAPLAP</sequence>
<dbReference type="NCBIfam" id="TIGR02133">
    <property type="entry name" value="RPI_actino"/>
    <property type="match status" value="1"/>
</dbReference>
<reference evidence="11" key="1">
    <citation type="submission" date="2016-02" db="EMBL/GenBank/DDBJ databases">
        <authorList>
            <person name="Wibberg D."/>
        </authorList>
    </citation>
    <scope>NUCLEOTIDE SEQUENCE [LARGE SCALE GENOMIC DNA]</scope>
</reference>
<evidence type="ECO:0000256" key="1">
    <source>
        <dbReference type="ARBA" id="ARBA00001713"/>
    </source>
</evidence>
<organism evidence="10 11">
    <name type="scientific">Candidatus Protofrankia californiensis</name>
    <dbReference type="NCBI Taxonomy" id="1839754"/>
    <lineage>
        <taxon>Bacteria</taxon>
        <taxon>Bacillati</taxon>
        <taxon>Actinomycetota</taxon>
        <taxon>Actinomycetes</taxon>
        <taxon>Frankiales</taxon>
        <taxon>Frankiaceae</taxon>
        <taxon>Protofrankia</taxon>
    </lineage>
</organism>
<dbReference type="Proteomes" id="UP000199013">
    <property type="component" value="Unassembled WGS sequence"/>
</dbReference>
<dbReference type="AlphaFoldDB" id="A0A1C3NX75"/>
<feature type="binding site" evidence="9">
    <location>
        <begin position="16"/>
        <end position="17"/>
    </location>
    <ligand>
        <name>D-ribulose 5-phosphate</name>
        <dbReference type="ChEBI" id="CHEBI:58121"/>
    </ligand>
</feature>
<comment type="catalytic activity">
    <reaction evidence="1">
        <text>aldehydo-D-ribose 5-phosphate = D-ribulose 5-phosphate</text>
        <dbReference type="Rhea" id="RHEA:14657"/>
        <dbReference type="ChEBI" id="CHEBI:58121"/>
        <dbReference type="ChEBI" id="CHEBI:58273"/>
        <dbReference type="EC" id="5.3.1.6"/>
    </reaction>
</comment>
<evidence type="ECO:0000256" key="5">
    <source>
        <dbReference type="ARBA" id="ARBA00011959"/>
    </source>
</evidence>
<dbReference type="InterPro" id="IPR003500">
    <property type="entry name" value="RpiB_LacA_LacB"/>
</dbReference>
<dbReference type="InterPro" id="IPR011860">
    <property type="entry name" value="Rib-5-P_Isoase_Actino"/>
</dbReference>
<dbReference type="EC" id="5.3.1.6" evidence="5"/>
<dbReference type="GO" id="GO:0009052">
    <property type="term" value="P:pentose-phosphate shunt, non-oxidative branch"/>
    <property type="evidence" value="ECO:0007669"/>
    <property type="project" value="TreeGrafter"/>
</dbReference>
<evidence type="ECO:0000256" key="8">
    <source>
        <dbReference type="ARBA" id="ARBA00032117"/>
    </source>
</evidence>
<evidence type="ECO:0000313" key="10">
    <source>
        <dbReference type="EMBL" id="SBW22066.1"/>
    </source>
</evidence>
<keyword evidence="11" id="KW-1185">Reference proteome</keyword>
<dbReference type="PIRSF" id="PIRSF005384">
    <property type="entry name" value="RpiB_LacA_B"/>
    <property type="match status" value="1"/>
</dbReference>
<proteinExistence type="inferred from homology"/>
<dbReference type="Gene3D" id="3.40.1400.10">
    <property type="entry name" value="Sugar-phosphate isomerase, RpiB/LacA/LacB"/>
    <property type="match status" value="1"/>
</dbReference>
<dbReference type="InterPro" id="IPR036569">
    <property type="entry name" value="RpiB_LacA_LacB_sf"/>
</dbReference>
<dbReference type="PANTHER" id="PTHR30345:SF0">
    <property type="entry name" value="DNA DAMAGE-REPAIR_TOLERATION PROTEIN DRT102"/>
    <property type="match status" value="1"/>
</dbReference>
<dbReference type="GO" id="GO:0019316">
    <property type="term" value="P:D-allose catabolic process"/>
    <property type="evidence" value="ECO:0007669"/>
    <property type="project" value="TreeGrafter"/>
</dbReference>
<evidence type="ECO:0000256" key="7">
    <source>
        <dbReference type="ARBA" id="ARBA00023235"/>
    </source>
</evidence>
<dbReference type="NCBIfam" id="NF004051">
    <property type="entry name" value="PRK05571.1"/>
    <property type="match status" value="1"/>
</dbReference>
<feature type="binding site" evidence="9">
    <location>
        <position position="142"/>
    </location>
    <ligand>
        <name>D-ribulose 5-phosphate</name>
        <dbReference type="ChEBI" id="CHEBI:58121"/>
    </ligand>
</feature>
<dbReference type="GO" id="GO:0004751">
    <property type="term" value="F:ribose-5-phosphate isomerase activity"/>
    <property type="evidence" value="ECO:0007669"/>
    <property type="project" value="UniProtKB-EC"/>
</dbReference>
<evidence type="ECO:0000256" key="6">
    <source>
        <dbReference type="ARBA" id="ARBA00014007"/>
    </source>
</evidence>
<feature type="binding site" evidence="9">
    <location>
        <position position="146"/>
    </location>
    <ligand>
        <name>D-ribulose 5-phosphate</name>
        <dbReference type="ChEBI" id="CHEBI:58121"/>
    </ligand>
</feature>
<comment type="subunit">
    <text evidence="4">Homodimer.</text>
</comment>
<accession>A0A1C3NX75</accession>
<feature type="binding site" evidence="9">
    <location>
        <position position="118"/>
    </location>
    <ligand>
        <name>D-ribulose 5-phosphate</name>
        <dbReference type="ChEBI" id="CHEBI:58121"/>
    </ligand>
</feature>
<gene>
    <name evidence="10" type="ORF">FDG2_2210</name>
</gene>
<feature type="binding site" evidence="9">
    <location>
        <position position="108"/>
    </location>
    <ligand>
        <name>D-ribulose 5-phosphate</name>
        <dbReference type="ChEBI" id="CHEBI:58121"/>
    </ligand>
</feature>
<name>A0A1C3NX75_9ACTN</name>
<feature type="binding site" evidence="9">
    <location>
        <begin position="75"/>
        <end position="79"/>
    </location>
    <ligand>
        <name>D-ribulose 5-phosphate</name>
        <dbReference type="ChEBI" id="CHEBI:58121"/>
    </ligand>
</feature>
<keyword evidence="7 10" id="KW-0413">Isomerase</keyword>
<evidence type="ECO:0000256" key="9">
    <source>
        <dbReference type="PIRSR" id="PIRSR005384-2"/>
    </source>
</evidence>
<comment type="similarity">
    <text evidence="3">Belongs to the LacAB/RpiB family.</text>
</comment>
<dbReference type="Pfam" id="PF02502">
    <property type="entry name" value="LacAB_rpiB"/>
    <property type="match status" value="1"/>
</dbReference>
<dbReference type="PANTHER" id="PTHR30345">
    <property type="entry name" value="RIBOSE-5-PHOSPHATE ISOMERASE B"/>
    <property type="match status" value="1"/>
</dbReference>
<dbReference type="SUPFAM" id="SSF89623">
    <property type="entry name" value="Ribose/Galactose isomerase RpiB/AlsB"/>
    <property type="match status" value="1"/>
</dbReference>
<comment type="pathway">
    <text evidence="2">Carbohydrate degradation; pentose phosphate pathway; D-ribose 5-phosphate from D-ribulose 5-phosphate (non-oxidative stage): step 1/1.</text>
</comment>
<dbReference type="EMBL" id="FLUV01000921">
    <property type="protein sequence ID" value="SBW22066.1"/>
    <property type="molecule type" value="Genomic_DNA"/>
</dbReference>
<evidence type="ECO:0000256" key="2">
    <source>
        <dbReference type="ARBA" id="ARBA00004988"/>
    </source>
</evidence>
<dbReference type="NCBIfam" id="TIGR00689">
    <property type="entry name" value="rpiB_lacA_lacB"/>
    <property type="match status" value="1"/>
</dbReference>
<protein>
    <recommendedName>
        <fullName evidence="6">Ribose-5-phosphate isomerase B</fullName>
        <ecNumber evidence="5">5.3.1.6</ecNumber>
    </recommendedName>
    <alternativeName>
        <fullName evidence="8">Phosphoriboisomerase B</fullName>
    </alternativeName>
</protein>
<evidence type="ECO:0000256" key="4">
    <source>
        <dbReference type="ARBA" id="ARBA00011738"/>
    </source>
</evidence>
<evidence type="ECO:0000313" key="11">
    <source>
        <dbReference type="Proteomes" id="UP000199013"/>
    </source>
</evidence>
<evidence type="ECO:0000256" key="3">
    <source>
        <dbReference type="ARBA" id="ARBA00008754"/>
    </source>
</evidence>